<evidence type="ECO:0000313" key="2">
    <source>
        <dbReference type="Proteomes" id="UP000004069"/>
    </source>
</evidence>
<evidence type="ECO:0000313" key="1">
    <source>
        <dbReference type="EMBL" id="EFG56141.1"/>
    </source>
</evidence>
<accession>D4YRR1</accession>
<dbReference type="Proteomes" id="UP000004069">
    <property type="component" value="Unassembled WGS sequence"/>
</dbReference>
<protein>
    <submittedName>
        <fullName evidence="1">Uncharacterized protein</fullName>
    </submittedName>
</protein>
<dbReference type="EMBL" id="ADNY01000010">
    <property type="protein sequence ID" value="EFG56141.1"/>
    <property type="molecule type" value="Genomic_DNA"/>
</dbReference>
<sequence>MKTIGRGKSMKENIEKCWQDSLIVLEKMKECDVWSECFLNYTTPSLDVSTTQSKNAS</sequence>
<name>D4YRR1_9LACO</name>
<keyword evidence="2" id="KW-1185">Reference proteome</keyword>
<dbReference type="AlphaFoldDB" id="D4YRR1"/>
<comment type="caution">
    <text evidence="1">The sequence shown here is derived from an EMBL/GenBank/DDBJ whole genome shotgun (WGS) entry which is preliminary data.</text>
</comment>
<organism evidence="1 2">
    <name type="scientific">Lactobacillus amylolyticus DSM 11664</name>
    <dbReference type="NCBI Taxonomy" id="585524"/>
    <lineage>
        <taxon>Bacteria</taxon>
        <taxon>Bacillati</taxon>
        <taxon>Bacillota</taxon>
        <taxon>Bacilli</taxon>
        <taxon>Lactobacillales</taxon>
        <taxon>Lactobacillaceae</taxon>
        <taxon>Lactobacillus</taxon>
    </lineage>
</organism>
<proteinExistence type="predicted"/>
<gene>
    <name evidence="1" type="ORF">HMPREF0493_0189</name>
</gene>
<reference evidence="1 2" key="1">
    <citation type="submission" date="2010-04" db="EMBL/GenBank/DDBJ databases">
        <authorList>
            <person name="Muzny D."/>
            <person name="Qin X."/>
            <person name="Deng J."/>
            <person name="Jiang H."/>
            <person name="Liu Y."/>
            <person name="Qu J."/>
            <person name="Song X.-Z."/>
            <person name="Zhang L."/>
            <person name="Thornton R."/>
            <person name="Coyle M."/>
            <person name="Francisco L."/>
            <person name="Jackson L."/>
            <person name="Javaid M."/>
            <person name="Korchina V."/>
            <person name="Kovar C."/>
            <person name="Mata R."/>
            <person name="Mathew T."/>
            <person name="Ngo R."/>
            <person name="Nguyen L."/>
            <person name="Nguyen N."/>
            <person name="Okwuonu G."/>
            <person name="Ongeri F."/>
            <person name="Pham C."/>
            <person name="Simmons D."/>
            <person name="Wilczek-Boney K."/>
            <person name="Hale W."/>
            <person name="Jakkamsetti A."/>
            <person name="Pham P."/>
            <person name="Ruth R."/>
            <person name="San Lucas F."/>
            <person name="Warren J."/>
            <person name="Zhang J."/>
            <person name="Zhao Z."/>
            <person name="Zhou C."/>
            <person name="Zhu D."/>
            <person name="Lee S."/>
            <person name="Bess C."/>
            <person name="Blankenburg K."/>
            <person name="Forbes L."/>
            <person name="Fu Q."/>
            <person name="Gubbala S."/>
            <person name="Hirani K."/>
            <person name="Jayaseelan J.C."/>
            <person name="Lara F."/>
            <person name="Munidasa M."/>
            <person name="Palculict T."/>
            <person name="Patil S."/>
            <person name="Pu L.-L."/>
            <person name="Saada N."/>
            <person name="Tang L."/>
            <person name="Weissenberger G."/>
            <person name="Zhu Y."/>
            <person name="Hemphill L."/>
            <person name="Shang Y."/>
            <person name="Youmans B."/>
            <person name="Ayvaz T."/>
            <person name="Ross M."/>
            <person name="Santibanez J."/>
            <person name="Aqrawi P."/>
            <person name="Gross S."/>
            <person name="Joshi V."/>
            <person name="Fowler G."/>
            <person name="Nazareth L."/>
            <person name="Reid J."/>
            <person name="Worley K."/>
            <person name="Petrosino J."/>
            <person name="Highlander S."/>
            <person name="Gibbs R."/>
        </authorList>
    </citation>
    <scope>NUCLEOTIDE SEQUENCE [LARGE SCALE GENOMIC DNA]</scope>
    <source>
        <strain evidence="1 2">DSM 11664</strain>
    </source>
</reference>